<dbReference type="EnsemblMetazoa" id="GMOY007641-RA">
    <property type="protein sequence ID" value="GMOY007641-PA"/>
    <property type="gene ID" value="GMOY007641"/>
</dbReference>
<keyword evidence="3" id="KW-1185">Reference proteome</keyword>
<protein>
    <recommendedName>
        <fullName evidence="1">Kazal-like domain-containing protein</fullName>
    </recommendedName>
</protein>
<dbReference type="InterPro" id="IPR036058">
    <property type="entry name" value="Kazal_dom_sf"/>
</dbReference>
<sequence length="161" mass="19062">MLESRFIRDLLPDGSQCFEKYDLEIEHSLQQLQWLSKTRIVEKDRQIFHRFGKYILLCYAEAAKTQLLCTIVPYVNSQPHQYFTTKPTPKRSMKDCDLLCTKFNFDPVCATNGFCVHEFANQCVLDVFNCQHPTKRFMATKDERCRMHWLKRCDPDEVALI</sequence>
<evidence type="ECO:0000313" key="3">
    <source>
        <dbReference type="Proteomes" id="UP000092444"/>
    </source>
</evidence>
<evidence type="ECO:0000313" key="2">
    <source>
        <dbReference type="EnsemblMetazoa" id="GMOY007641-PA"/>
    </source>
</evidence>
<dbReference type="Proteomes" id="UP000092444">
    <property type="component" value="Unassembled WGS sequence"/>
</dbReference>
<dbReference type="InterPro" id="IPR002350">
    <property type="entry name" value="Kazal_dom"/>
</dbReference>
<dbReference type="PROSITE" id="PS51465">
    <property type="entry name" value="KAZAL_2"/>
    <property type="match status" value="1"/>
</dbReference>
<dbReference type="Gene3D" id="3.30.60.30">
    <property type="match status" value="1"/>
</dbReference>
<organism evidence="2 3">
    <name type="scientific">Glossina morsitans morsitans</name>
    <name type="common">Savannah tsetse fly</name>
    <dbReference type="NCBI Taxonomy" id="37546"/>
    <lineage>
        <taxon>Eukaryota</taxon>
        <taxon>Metazoa</taxon>
        <taxon>Ecdysozoa</taxon>
        <taxon>Arthropoda</taxon>
        <taxon>Hexapoda</taxon>
        <taxon>Insecta</taxon>
        <taxon>Pterygota</taxon>
        <taxon>Neoptera</taxon>
        <taxon>Endopterygota</taxon>
        <taxon>Diptera</taxon>
        <taxon>Brachycera</taxon>
        <taxon>Muscomorpha</taxon>
        <taxon>Hippoboscoidea</taxon>
        <taxon>Glossinidae</taxon>
        <taxon>Glossina</taxon>
    </lineage>
</organism>
<dbReference type="VEuPathDB" id="VectorBase:GMOY007641"/>
<dbReference type="SUPFAM" id="SSF100895">
    <property type="entry name" value="Kazal-type serine protease inhibitors"/>
    <property type="match status" value="1"/>
</dbReference>
<evidence type="ECO:0000259" key="1">
    <source>
        <dbReference type="PROSITE" id="PS51465"/>
    </source>
</evidence>
<proteinExistence type="predicted"/>
<accession>A0A1B0G2U6</accession>
<name>A0A1B0G2U6_GLOMM</name>
<feature type="domain" description="Kazal-like" evidence="1">
    <location>
        <begin position="90"/>
        <end position="147"/>
    </location>
</feature>
<dbReference type="AlphaFoldDB" id="A0A1B0G2U6"/>
<dbReference type="Pfam" id="PF07648">
    <property type="entry name" value="Kazal_2"/>
    <property type="match status" value="1"/>
</dbReference>
<dbReference type="EMBL" id="CCAG010012930">
    <property type="status" value="NOT_ANNOTATED_CDS"/>
    <property type="molecule type" value="Genomic_DNA"/>
</dbReference>
<reference evidence="2" key="1">
    <citation type="submission" date="2020-05" db="UniProtKB">
        <authorList>
            <consortium name="EnsemblMetazoa"/>
        </authorList>
    </citation>
    <scope>IDENTIFICATION</scope>
    <source>
        <strain evidence="2">Yale</strain>
    </source>
</reference>